<dbReference type="PANTHER" id="PTHR41394">
    <property type="entry name" value="MAGNESIUM TRANSPORTER MGTE"/>
    <property type="match status" value="1"/>
</dbReference>
<feature type="region of interest" description="Disordered" evidence="8">
    <location>
        <begin position="180"/>
        <end position="204"/>
    </location>
</feature>
<dbReference type="GO" id="GO:0008324">
    <property type="term" value="F:monoatomic cation transmembrane transporter activity"/>
    <property type="evidence" value="ECO:0007669"/>
    <property type="project" value="InterPro"/>
</dbReference>
<keyword evidence="4 9" id="KW-0812">Transmembrane</keyword>
<evidence type="ECO:0000256" key="4">
    <source>
        <dbReference type="ARBA" id="ARBA00022692"/>
    </source>
</evidence>
<dbReference type="HOGENOM" id="CLU_037482_0_0_1"/>
<dbReference type="GO" id="GO:0016020">
    <property type="term" value="C:membrane"/>
    <property type="evidence" value="ECO:0007669"/>
    <property type="project" value="UniProtKB-SubCell"/>
</dbReference>
<reference evidence="12" key="1">
    <citation type="journal article" date="2013" name="Nature">
        <title>Pan genome of the phytoplankton Emiliania underpins its global distribution.</title>
        <authorList>
            <person name="Read B.A."/>
            <person name="Kegel J."/>
            <person name="Klute M.J."/>
            <person name="Kuo A."/>
            <person name="Lefebvre S.C."/>
            <person name="Maumus F."/>
            <person name="Mayer C."/>
            <person name="Miller J."/>
            <person name="Monier A."/>
            <person name="Salamov A."/>
            <person name="Young J."/>
            <person name="Aguilar M."/>
            <person name="Claverie J.M."/>
            <person name="Frickenhaus S."/>
            <person name="Gonzalez K."/>
            <person name="Herman E.K."/>
            <person name="Lin Y.C."/>
            <person name="Napier J."/>
            <person name="Ogata H."/>
            <person name="Sarno A.F."/>
            <person name="Shmutz J."/>
            <person name="Schroeder D."/>
            <person name="de Vargas C."/>
            <person name="Verret F."/>
            <person name="von Dassow P."/>
            <person name="Valentin K."/>
            <person name="Van de Peer Y."/>
            <person name="Wheeler G."/>
            <person name="Dacks J.B."/>
            <person name="Delwiche C.F."/>
            <person name="Dyhrman S.T."/>
            <person name="Glockner G."/>
            <person name="John U."/>
            <person name="Richards T."/>
            <person name="Worden A.Z."/>
            <person name="Zhang X."/>
            <person name="Grigoriev I.V."/>
            <person name="Allen A.E."/>
            <person name="Bidle K."/>
            <person name="Borodovsky M."/>
            <person name="Bowler C."/>
            <person name="Brownlee C."/>
            <person name="Cock J.M."/>
            <person name="Elias M."/>
            <person name="Gladyshev V.N."/>
            <person name="Groth M."/>
            <person name="Guda C."/>
            <person name="Hadaegh A."/>
            <person name="Iglesias-Rodriguez M.D."/>
            <person name="Jenkins J."/>
            <person name="Jones B.M."/>
            <person name="Lawson T."/>
            <person name="Leese F."/>
            <person name="Lindquist E."/>
            <person name="Lobanov A."/>
            <person name="Lomsadze A."/>
            <person name="Malik S.B."/>
            <person name="Marsh M.E."/>
            <person name="Mackinder L."/>
            <person name="Mock T."/>
            <person name="Mueller-Roeber B."/>
            <person name="Pagarete A."/>
            <person name="Parker M."/>
            <person name="Probert I."/>
            <person name="Quesneville H."/>
            <person name="Raines C."/>
            <person name="Rensing S.A."/>
            <person name="Riano-Pachon D.M."/>
            <person name="Richier S."/>
            <person name="Rokitta S."/>
            <person name="Shiraiwa Y."/>
            <person name="Soanes D.M."/>
            <person name="van der Giezen M."/>
            <person name="Wahlund T.M."/>
            <person name="Williams B."/>
            <person name="Wilson W."/>
            <person name="Wolfe G."/>
            <person name="Wurch L.L."/>
        </authorList>
    </citation>
    <scope>NUCLEOTIDE SEQUENCE</scope>
</reference>
<feature type="region of interest" description="Disordered" evidence="8">
    <location>
        <begin position="47"/>
        <end position="113"/>
    </location>
</feature>
<dbReference type="InterPro" id="IPR006667">
    <property type="entry name" value="SLC41_membr_dom"/>
</dbReference>
<feature type="compositionally biased region" description="Basic and acidic residues" evidence="8">
    <location>
        <begin position="193"/>
        <end position="204"/>
    </location>
</feature>
<dbReference type="SUPFAM" id="SSF161093">
    <property type="entry name" value="MgtE membrane domain-like"/>
    <property type="match status" value="1"/>
</dbReference>
<comment type="similarity">
    <text evidence="2">Belongs to the SLC41A transporter family.</text>
</comment>
<keyword evidence="3" id="KW-0813">Transport</keyword>
<protein>
    <recommendedName>
        <fullName evidence="10">SLC41A/MgtE integral membrane domain-containing protein</fullName>
    </recommendedName>
</protein>
<dbReference type="Gene3D" id="1.10.357.20">
    <property type="entry name" value="SLC41 divalent cation transporters, integral membrane domain"/>
    <property type="match status" value="1"/>
</dbReference>
<evidence type="ECO:0000256" key="2">
    <source>
        <dbReference type="ARBA" id="ARBA00009749"/>
    </source>
</evidence>
<organism evidence="11 12">
    <name type="scientific">Emiliania huxleyi (strain CCMP1516)</name>
    <dbReference type="NCBI Taxonomy" id="280463"/>
    <lineage>
        <taxon>Eukaryota</taxon>
        <taxon>Haptista</taxon>
        <taxon>Haptophyta</taxon>
        <taxon>Prymnesiophyceae</taxon>
        <taxon>Isochrysidales</taxon>
        <taxon>Noelaerhabdaceae</taxon>
        <taxon>Emiliania</taxon>
    </lineage>
</organism>
<feature type="transmembrane region" description="Helical" evidence="9">
    <location>
        <begin position="367"/>
        <end position="388"/>
    </location>
</feature>
<keyword evidence="5" id="KW-0460">Magnesium</keyword>
<feature type="transmembrane region" description="Helical" evidence="9">
    <location>
        <begin position="328"/>
        <end position="355"/>
    </location>
</feature>
<dbReference type="AlphaFoldDB" id="A0A0D3J449"/>
<evidence type="ECO:0000256" key="8">
    <source>
        <dbReference type="SAM" id="MobiDB-lite"/>
    </source>
</evidence>
<feature type="region of interest" description="Disordered" evidence="8">
    <location>
        <begin position="1"/>
        <end position="21"/>
    </location>
</feature>
<keyword evidence="7 9" id="KW-0472">Membrane</keyword>
<evidence type="ECO:0000256" key="5">
    <source>
        <dbReference type="ARBA" id="ARBA00022842"/>
    </source>
</evidence>
<name>A0A0D3J449_EMIH1</name>
<feature type="transmembrane region" description="Helical" evidence="9">
    <location>
        <begin position="408"/>
        <end position="432"/>
    </location>
</feature>
<dbReference type="Pfam" id="PF01769">
    <property type="entry name" value="MgtE"/>
    <property type="match status" value="1"/>
</dbReference>
<evidence type="ECO:0000256" key="6">
    <source>
        <dbReference type="ARBA" id="ARBA00022989"/>
    </source>
</evidence>
<comment type="subcellular location">
    <subcellularLocation>
        <location evidence="1">Membrane</location>
        <topology evidence="1">Multi-pass membrane protein</topology>
    </subcellularLocation>
</comment>
<feature type="region of interest" description="Disordered" evidence="8">
    <location>
        <begin position="233"/>
        <end position="257"/>
    </location>
</feature>
<evidence type="ECO:0000256" key="1">
    <source>
        <dbReference type="ARBA" id="ARBA00004141"/>
    </source>
</evidence>
<reference evidence="11" key="2">
    <citation type="submission" date="2024-10" db="UniProtKB">
        <authorList>
            <consortium name="EnsemblProtists"/>
        </authorList>
    </citation>
    <scope>IDENTIFICATION</scope>
</reference>
<proteinExistence type="inferred from homology"/>
<evidence type="ECO:0000313" key="11">
    <source>
        <dbReference type="EnsemblProtists" id="EOD18284"/>
    </source>
</evidence>
<evidence type="ECO:0000256" key="9">
    <source>
        <dbReference type="SAM" id="Phobius"/>
    </source>
</evidence>
<dbReference type="InterPro" id="IPR036739">
    <property type="entry name" value="SLC41_membr_dom_sf"/>
</dbReference>
<dbReference type="PANTHER" id="PTHR41394:SF5">
    <property type="entry name" value="SLC41A_MGTE INTEGRAL MEMBRANE DOMAIN-CONTAINING PROTEIN"/>
    <property type="match status" value="1"/>
</dbReference>
<sequence>MEAALHFKPSANTPITTTKALDDDMDDVEVGSLPVGVEACLAVRRRNDDDRRRVEQLSRQLDEKGKEVNEYDFEIQSPMPPRAGRRRKSDSKKAAPANGVGFPPALTDGVGFPPAGSATPGWLAKAETALEAVLAEDAESAPVSRSHSVASLVDAIEVERQMDVEVVLVDTITAELALSDRSAGQDDGSNDAGRAEHEQRRREAARGRWGGWRLFARSPTSFERFGEQPHAVDEAAADGEQRQQPMEPPEGGQLDGAPPIRRAPTWMPPLMAKEGGDAPRAWPGTWLRDLFAQLKGRALLLVALLLFQSASSVVLRRYESLLDRHPTLIAFLTMLVGAGGNAGNQAAVLVIRGLATGATRRASMGSLLLSELRVGLCIAALLAALSYWRVDYFLPDDAPHAHLESATVATSAFCIVAIAVVVGAALPMGLYLVRLDPAHAGATIQVVMDIVGVLITCFVGSRLLSSHADEVAAQGGRAGGRLLGLSHGAAAPGALPFDLAEPAPPCSYTPQGEEAEAAFEAAVVREAQRRAVALIAALAQQR</sequence>
<dbReference type="EnsemblProtists" id="EOD18284">
    <property type="protein sequence ID" value="EOD18284"/>
    <property type="gene ID" value="EMIHUDRAFT_432355"/>
</dbReference>
<dbReference type="eggNOG" id="ENOG502S0JS">
    <property type="taxonomic scope" value="Eukaryota"/>
</dbReference>
<keyword evidence="12" id="KW-1185">Reference proteome</keyword>
<keyword evidence="6 9" id="KW-1133">Transmembrane helix</keyword>
<evidence type="ECO:0000256" key="3">
    <source>
        <dbReference type="ARBA" id="ARBA00022448"/>
    </source>
</evidence>
<evidence type="ECO:0000259" key="10">
    <source>
        <dbReference type="Pfam" id="PF01769"/>
    </source>
</evidence>
<feature type="domain" description="SLC41A/MgtE integral membrane" evidence="10">
    <location>
        <begin position="333"/>
        <end position="457"/>
    </location>
</feature>
<dbReference type="PaxDb" id="2903-EOD18284"/>
<dbReference type="KEGG" id="ehx:EMIHUDRAFT_432355"/>
<accession>A0A0D3J449</accession>
<feature type="transmembrane region" description="Helical" evidence="9">
    <location>
        <begin position="444"/>
        <end position="464"/>
    </location>
</feature>
<feature type="transmembrane region" description="Helical" evidence="9">
    <location>
        <begin position="298"/>
        <end position="316"/>
    </location>
</feature>
<dbReference type="GeneID" id="19046285"/>
<feature type="compositionally biased region" description="Basic and acidic residues" evidence="8">
    <location>
        <begin position="47"/>
        <end position="69"/>
    </location>
</feature>
<dbReference type="Proteomes" id="UP000013827">
    <property type="component" value="Unassembled WGS sequence"/>
</dbReference>
<evidence type="ECO:0000256" key="7">
    <source>
        <dbReference type="ARBA" id="ARBA00023136"/>
    </source>
</evidence>
<dbReference type="RefSeq" id="XP_005770713.1">
    <property type="nucleotide sequence ID" value="XM_005770656.1"/>
</dbReference>
<dbReference type="STRING" id="2903.R1EBL0"/>
<feature type="compositionally biased region" description="Polar residues" evidence="8">
    <location>
        <begin position="10"/>
        <end position="19"/>
    </location>
</feature>
<evidence type="ECO:0000313" key="12">
    <source>
        <dbReference type="Proteomes" id="UP000013827"/>
    </source>
</evidence>